<proteinExistence type="predicted"/>
<gene>
    <name evidence="2" type="ORF">KC01_LOCUS13337</name>
</gene>
<feature type="region of interest" description="Disordered" evidence="1">
    <location>
        <begin position="61"/>
        <end position="87"/>
    </location>
</feature>
<sequence length="157" mass="16519">MKAVSQEASQQADISSSRCLPFTLCSLPSVQHRCCFYQAKCQCTHLSAGLAALATRPGHTRLSPASWPGEPRGGGGNQSDPGSGPLLQLAAHPGEEHLSQETICFLARSEQPWTHLLSPENKPFAVGLRDATAVVLLSVCIKSSGAAAGMEPRKAIS</sequence>
<accession>A0AAV2K3U3</accession>
<dbReference type="EMBL" id="OZ035837">
    <property type="protein sequence ID" value="CAL1582787.1"/>
    <property type="molecule type" value="Genomic_DNA"/>
</dbReference>
<evidence type="ECO:0000313" key="2">
    <source>
        <dbReference type="EMBL" id="CAL1582787.1"/>
    </source>
</evidence>
<reference evidence="2 3" key="1">
    <citation type="submission" date="2024-04" db="EMBL/GenBank/DDBJ databases">
        <authorList>
            <person name="Waldvogel A.-M."/>
            <person name="Schoenle A."/>
        </authorList>
    </citation>
    <scope>NUCLEOTIDE SEQUENCE [LARGE SCALE GENOMIC DNA]</scope>
</reference>
<evidence type="ECO:0000313" key="3">
    <source>
        <dbReference type="Proteomes" id="UP001497482"/>
    </source>
</evidence>
<evidence type="ECO:0000256" key="1">
    <source>
        <dbReference type="SAM" id="MobiDB-lite"/>
    </source>
</evidence>
<protein>
    <submittedName>
        <fullName evidence="2">Uncharacterized protein</fullName>
    </submittedName>
</protein>
<name>A0AAV2K3U3_KNICA</name>
<dbReference type="AlphaFoldDB" id="A0AAV2K3U3"/>
<dbReference type="Proteomes" id="UP001497482">
    <property type="component" value="Chromosome 15"/>
</dbReference>
<keyword evidence="3" id="KW-1185">Reference proteome</keyword>
<organism evidence="2 3">
    <name type="scientific">Knipowitschia caucasica</name>
    <name type="common">Caucasian dwarf goby</name>
    <name type="synonym">Pomatoschistus caucasicus</name>
    <dbReference type="NCBI Taxonomy" id="637954"/>
    <lineage>
        <taxon>Eukaryota</taxon>
        <taxon>Metazoa</taxon>
        <taxon>Chordata</taxon>
        <taxon>Craniata</taxon>
        <taxon>Vertebrata</taxon>
        <taxon>Euteleostomi</taxon>
        <taxon>Actinopterygii</taxon>
        <taxon>Neopterygii</taxon>
        <taxon>Teleostei</taxon>
        <taxon>Neoteleostei</taxon>
        <taxon>Acanthomorphata</taxon>
        <taxon>Gobiaria</taxon>
        <taxon>Gobiiformes</taxon>
        <taxon>Gobioidei</taxon>
        <taxon>Gobiidae</taxon>
        <taxon>Gobiinae</taxon>
        <taxon>Knipowitschia</taxon>
    </lineage>
</organism>